<gene>
    <name evidence="6" type="primary">mleR</name>
    <name evidence="6" type="ORF">LOSG293_080460</name>
</gene>
<proteinExistence type="inferred from homology"/>
<dbReference type="EMBL" id="BBJM01000008">
    <property type="protein sequence ID" value="GAK47560.1"/>
    <property type="molecule type" value="Genomic_DNA"/>
</dbReference>
<dbReference type="GO" id="GO:0005829">
    <property type="term" value="C:cytosol"/>
    <property type="evidence" value="ECO:0007669"/>
    <property type="project" value="TreeGrafter"/>
</dbReference>
<evidence type="ECO:0000256" key="2">
    <source>
        <dbReference type="ARBA" id="ARBA00023015"/>
    </source>
</evidence>
<protein>
    <submittedName>
        <fullName evidence="6">Malolactic regulator, LysR family</fullName>
    </submittedName>
</protein>
<evidence type="ECO:0000259" key="5">
    <source>
        <dbReference type="PROSITE" id="PS50931"/>
    </source>
</evidence>
<reference evidence="6" key="1">
    <citation type="journal article" date="2014" name="Genome Announc.">
        <title>Draft Genome Sequence of Lactobacillus oryzae Strain SG293T.</title>
        <authorList>
            <person name="Tanizawa Y."/>
            <person name="Fujisawa T."/>
            <person name="Mochizuki T."/>
            <person name="Kaminuma E."/>
            <person name="Nakamura Y."/>
            <person name="Tohno M."/>
        </authorList>
    </citation>
    <scope>NUCLEOTIDE SEQUENCE [LARGE SCALE GENOMIC DNA]</scope>
    <source>
        <strain evidence="6">SG293</strain>
    </source>
</reference>
<dbReference type="Proteomes" id="UP000028700">
    <property type="component" value="Unassembled WGS sequence"/>
</dbReference>
<dbReference type="Pfam" id="PF03466">
    <property type="entry name" value="LysR_substrate"/>
    <property type="match status" value="1"/>
</dbReference>
<organism evidence="6 7">
    <name type="scientific">Secundilactobacillus oryzae JCM 18671</name>
    <dbReference type="NCBI Taxonomy" id="1291743"/>
    <lineage>
        <taxon>Bacteria</taxon>
        <taxon>Bacillati</taxon>
        <taxon>Bacillota</taxon>
        <taxon>Bacilli</taxon>
        <taxon>Lactobacillales</taxon>
        <taxon>Lactobacillaceae</taxon>
        <taxon>Secundilactobacillus</taxon>
    </lineage>
</organism>
<dbReference type="PANTHER" id="PTHR30419">
    <property type="entry name" value="HTH-TYPE TRANSCRIPTIONAL REGULATOR YBHD"/>
    <property type="match status" value="1"/>
</dbReference>
<dbReference type="SUPFAM" id="SSF53850">
    <property type="entry name" value="Periplasmic binding protein-like II"/>
    <property type="match status" value="1"/>
</dbReference>
<dbReference type="SUPFAM" id="SSF46785">
    <property type="entry name" value="Winged helix' DNA-binding domain"/>
    <property type="match status" value="1"/>
</dbReference>
<evidence type="ECO:0000256" key="3">
    <source>
        <dbReference type="ARBA" id="ARBA00023125"/>
    </source>
</evidence>
<evidence type="ECO:0000256" key="1">
    <source>
        <dbReference type="ARBA" id="ARBA00009437"/>
    </source>
</evidence>
<keyword evidence="2" id="KW-0805">Transcription regulation</keyword>
<dbReference type="Gene3D" id="3.40.190.290">
    <property type="match status" value="1"/>
</dbReference>
<name>A0A081BHP2_9LACO</name>
<dbReference type="AlphaFoldDB" id="A0A081BHP2"/>
<keyword evidence="4" id="KW-0804">Transcription</keyword>
<keyword evidence="3" id="KW-0238">DNA-binding</keyword>
<dbReference type="InterPro" id="IPR000847">
    <property type="entry name" value="LysR_HTH_N"/>
</dbReference>
<dbReference type="PROSITE" id="PS50931">
    <property type="entry name" value="HTH_LYSR"/>
    <property type="match status" value="1"/>
</dbReference>
<accession>A0A081BHP2</accession>
<dbReference type="PANTHER" id="PTHR30419:SF8">
    <property type="entry name" value="NITROGEN ASSIMILATION TRANSCRIPTIONAL ACTIVATOR-RELATED"/>
    <property type="match status" value="1"/>
</dbReference>
<keyword evidence="7" id="KW-1185">Reference proteome</keyword>
<evidence type="ECO:0000256" key="4">
    <source>
        <dbReference type="ARBA" id="ARBA00023163"/>
    </source>
</evidence>
<dbReference type="GO" id="GO:0003700">
    <property type="term" value="F:DNA-binding transcription factor activity"/>
    <property type="evidence" value="ECO:0007669"/>
    <property type="project" value="InterPro"/>
</dbReference>
<dbReference type="GO" id="GO:0003677">
    <property type="term" value="F:DNA binding"/>
    <property type="evidence" value="ECO:0007669"/>
    <property type="project" value="UniProtKB-KW"/>
</dbReference>
<feature type="domain" description="HTH lysR-type" evidence="5">
    <location>
        <begin position="4"/>
        <end position="63"/>
    </location>
</feature>
<comment type="similarity">
    <text evidence="1">Belongs to the LysR transcriptional regulatory family.</text>
</comment>
<dbReference type="STRING" id="1291743.LOSG293_080460"/>
<evidence type="ECO:0000313" key="7">
    <source>
        <dbReference type="Proteomes" id="UP000028700"/>
    </source>
</evidence>
<dbReference type="InterPro" id="IPR005119">
    <property type="entry name" value="LysR_subst-bd"/>
</dbReference>
<comment type="caution">
    <text evidence="6">The sequence shown here is derived from an EMBL/GenBank/DDBJ whole genome shotgun (WGS) entry which is preliminary data.</text>
</comment>
<dbReference type="eggNOG" id="COG0583">
    <property type="taxonomic scope" value="Bacteria"/>
</dbReference>
<sequence>MITVNTKDLDYFMSLVELRKYTRVAATFSVSQPAVTQAVKRLEREFEVELVTQDRAHQQTHITRAGQLLYKNAQKINKQLQLAHVEINDAKQERIKFGLPPIIGMLYFPQVAGKLLKSGILQQTDVVETGSGHLISALKKGEINIALLGSIKPLDFEEFTSIHLGKRPFNIIASPDNQISKRSSVKFAELKDQDFINLDSKYVHPLAFKAYSESAGVTPRVTYTPPDIAWVKGLVAANLGISLIVKDVVNPTDRLVSIPLEDEVPERFNISIAIRKDYPLTELEDQFVNLMSQIVLSD</sequence>
<dbReference type="InterPro" id="IPR036388">
    <property type="entry name" value="WH-like_DNA-bd_sf"/>
</dbReference>
<dbReference type="Pfam" id="PF00126">
    <property type="entry name" value="HTH_1"/>
    <property type="match status" value="1"/>
</dbReference>
<dbReference type="Gene3D" id="1.10.10.10">
    <property type="entry name" value="Winged helix-like DNA-binding domain superfamily/Winged helix DNA-binding domain"/>
    <property type="match status" value="1"/>
</dbReference>
<dbReference type="PRINTS" id="PR00039">
    <property type="entry name" value="HTHLYSR"/>
</dbReference>
<evidence type="ECO:0000313" key="6">
    <source>
        <dbReference type="EMBL" id="GAK47560.1"/>
    </source>
</evidence>
<dbReference type="InterPro" id="IPR050950">
    <property type="entry name" value="HTH-type_LysR_regulators"/>
</dbReference>
<dbReference type="InterPro" id="IPR036390">
    <property type="entry name" value="WH_DNA-bd_sf"/>
</dbReference>